<dbReference type="InterPro" id="IPR007489">
    <property type="entry name" value="RocS-like_C"/>
</dbReference>
<sequence>MKTFKEAAEEFKITKQTLTSWIKELNENDNVVWKNQTRYLDETLINKLKQYKNIESKNNFFSENRDKDFGEKQNVTLLENLKKENELLVKQIATKDEQITNLMKLIDQQQQLTISDKKEKEELKSELKIMLNQYNYNEEIKSYSEVEEAQQKDSSQHQHKNFQNTHIKEKGFWRKLFGK</sequence>
<evidence type="ECO:0000313" key="3">
    <source>
        <dbReference type="EMBL" id="MBO1228288.1"/>
    </source>
</evidence>
<proteinExistence type="predicted"/>
<gene>
    <name evidence="3" type="ORF">J3T88_13395</name>
</gene>
<evidence type="ECO:0000256" key="1">
    <source>
        <dbReference type="SAM" id="MobiDB-lite"/>
    </source>
</evidence>
<feature type="domain" description="Regulator of chromosome segregation-like C-terminal" evidence="2">
    <location>
        <begin position="90"/>
        <end position="127"/>
    </location>
</feature>
<evidence type="ECO:0000313" key="4">
    <source>
        <dbReference type="Proteomes" id="UP000664081"/>
    </source>
</evidence>
<accession>A0ABS3L409</accession>
<dbReference type="RefSeq" id="WP_064205845.1">
    <property type="nucleotide sequence ID" value="NZ_JAFNLT010000014.1"/>
</dbReference>
<feature type="compositionally biased region" description="Basic and acidic residues" evidence="1">
    <location>
        <begin position="145"/>
        <end position="156"/>
    </location>
</feature>
<dbReference type="Pfam" id="PF04394">
    <property type="entry name" value="DUF536"/>
    <property type="match status" value="1"/>
</dbReference>
<dbReference type="Gene3D" id="1.10.1660.10">
    <property type="match status" value="1"/>
</dbReference>
<evidence type="ECO:0000259" key="2">
    <source>
        <dbReference type="Pfam" id="PF04394"/>
    </source>
</evidence>
<dbReference type="EMBL" id="JAFNLT010000014">
    <property type="protein sequence ID" value="MBO1228288.1"/>
    <property type="molecule type" value="Genomic_DNA"/>
</dbReference>
<reference evidence="3 4" key="1">
    <citation type="submission" date="2021-03" db="EMBL/GenBank/DDBJ databases">
        <title>Staphylococci and Mammaliicocci in bats.</title>
        <authorList>
            <person name="Fountain K."/>
        </authorList>
    </citation>
    <scope>NUCLEOTIDE SEQUENCE [LARGE SCALE GENOMIC DNA]</scope>
    <source>
        <strain evidence="3 4">18_1_E_SW</strain>
    </source>
</reference>
<organism evidence="3 4">
    <name type="scientific">Staphylococcus nepalensis</name>
    <dbReference type="NCBI Taxonomy" id="214473"/>
    <lineage>
        <taxon>Bacteria</taxon>
        <taxon>Bacillati</taxon>
        <taxon>Bacillota</taxon>
        <taxon>Bacilli</taxon>
        <taxon>Bacillales</taxon>
        <taxon>Staphylococcaceae</taxon>
        <taxon>Staphylococcus</taxon>
    </lineage>
</organism>
<protein>
    <submittedName>
        <fullName evidence="3">DUF536 domain-containing protein</fullName>
    </submittedName>
</protein>
<feature type="region of interest" description="Disordered" evidence="1">
    <location>
        <begin position="145"/>
        <end position="167"/>
    </location>
</feature>
<name>A0ABS3L409_9STAP</name>
<comment type="caution">
    <text evidence="3">The sequence shown here is derived from an EMBL/GenBank/DDBJ whole genome shotgun (WGS) entry which is preliminary data.</text>
</comment>
<dbReference type="Proteomes" id="UP000664081">
    <property type="component" value="Unassembled WGS sequence"/>
</dbReference>
<keyword evidence="4" id="KW-1185">Reference proteome</keyword>